<name>Q7Q1U1_ANOGA</name>
<feature type="compositionally biased region" description="Polar residues" evidence="3">
    <location>
        <begin position="338"/>
        <end position="347"/>
    </location>
</feature>
<dbReference type="PANTHER" id="PTHR21551">
    <property type="entry name" value="TOPOISOMERASE II-ASSOCIATED PROTEIN PAT1"/>
    <property type="match status" value="1"/>
</dbReference>
<feature type="non-terminal residue" evidence="4">
    <location>
        <position position="706"/>
    </location>
</feature>
<evidence type="ECO:0000256" key="2">
    <source>
        <dbReference type="ARBA" id="ARBA00022490"/>
    </source>
</evidence>
<dbReference type="InterPro" id="IPR039900">
    <property type="entry name" value="Pat1-like"/>
</dbReference>
<reference evidence="4" key="3">
    <citation type="journal article" date="2004" name="Trends Parasitol.">
        <title>The Anopheles gambiae genome: an update.</title>
        <authorList>
            <person name="Mongin E."/>
            <person name="Louis C."/>
            <person name="Holt R.A."/>
            <person name="Birney E."/>
            <person name="Collins F.H."/>
        </authorList>
    </citation>
    <scope>NUCLEOTIDE SEQUENCE</scope>
    <source>
        <strain evidence="4">PEST</strain>
    </source>
</reference>
<feature type="non-terminal residue" evidence="4">
    <location>
        <position position="1"/>
    </location>
</feature>
<proteinExistence type="predicted"/>
<reference evidence="4" key="4">
    <citation type="journal article" date="2007" name="Genome Biol.">
        <title>Update of the Anopheles gambiae PEST genome assembly.</title>
        <authorList>
            <person name="Sharakhova M.V."/>
            <person name="Hammond M.P."/>
            <person name="Lobo N.F."/>
            <person name="Krzywinski J."/>
            <person name="Unger M.F."/>
            <person name="Hillenmeyer M.E."/>
            <person name="Bruggner R.V."/>
            <person name="Birney E."/>
            <person name="Collins F.H."/>
        </authorList>
    </citation>
    <scope>NUCLEOTIDE SEQUENCE</scope>
    <source>
        <strain evidence="4">PEST</strain>
    </source>
</reference>
<organism evidence="4">
    <name type="scientific">Anopheles gambiae</name>
    <name type="common">African malaria mosquito</name>
    <dbReference type="NCBI Taxonomy" id="7165"/>
    <lineage>
        <taxon>Eukaryota</taxon>
        <taxon>Metazoa</taxon>
        <taxon>Ecdysozoa</taxon>
        <taxon>Arthropoda</taxon>
        <taxon>Hexapoda</taxon>
        <taxon>Insecta</taxon>
        <taxon>Pterygota</taxon>
        <taxon>Neoptera</taxon>
        <taxon>Endopterygota</taxon>
        <taxon>Diptera</taxon>
        <taxon>Nematocera</taxon>
        <taxon>Culicoidea</taxon>
        <taxon>Culicidae</taxon>
        <taxon>Anophelinae</taxon>
        <taxon>Anopheles</taxon>
    </lineage>
</organism>
<reference evidence="4" key="1">
    <citation type="journal article" date="2002" name="Science">
        <title>The genome sequence of the malaria mosquito Anopheles gambiae.</title>
        <authorList>
            <person name="Holt R.A."/>
            <person name="Subramanian G.M."/>
            <person name="Halpern A."/>
            <person name="Sutton G.G."/>
            <person name="Charlab R."/>
            <person name="Nusskern D.R."/>
            <person name="Wincker P."/>
            <person name="Clark A.G."/>
            <person name="Ribeiro J.M."/>
            <person name="Wides R."/>
            <person name="Salzberg S.L."/>
            <person name="Loftus B."/>
            <person name="Yandell M."/>
            <person name="Majoros W.H."/>
            <person name="Rusch D.B."/>
            <person name="Lai Z."/>
            <person name="Kraft C.L."/>
            <person name="Abril J.F."/>
            <person name="Anthouard V."/>
            <person name="Arensburger P."/>
            <person name="Atkinson P.W."/>
            <person name="Baden H."/>
            <person name="de Berardinis V."/>
            <person name="Baldwin D."/>
            <person name="Benes V."/>
            <person name="Biedler J."/>
            <person name="Blass C."/>
            <person name="Bolanos R."/>
            <person name="Boscus D."/>
            <person name="Barnstead M."/>
            <person name="Cai S."/>
            <person name="Center A."/>
            <person name="Chaturverdi K."/>
            <person name="Christophides G.K."/>
            <person name="Chrystal M.A."/>
            <person name="Clamp M."/>
            <person name="Cravchik A."/>
            <person name="Curwen V."/>
            <person name="Dana A."/>
            <person name="Delcher A."/>
            <person name="Dew I."/>
            <person name="Evans C.A."/>
            <person name="Flanigan M."/>
            <person name="Grundschober-Freimoser A."/>
            <person name="Friedli L."/>
            <person name="Gu Z."/>
            <person name="Guan P."/>
            <person name="Guigo R."/>
            <person name="Hillenmeyer M.E."/>
            <person name="Hladun S.L."/>
            <person name="Hogan J.R."/>
            <person name="Hong Y.S."/>
            <person name="Hoover J."/>
            <person name="Jaillon O."/>
            <person name="Ke Z."/>
            <person name="Kodira C."/>
            <person name="Kokoza E."/>
            <person name="Koutsos A."/>
            <person name="Letunic I."/>
            <person name="Levitsky A."/>
            <person name="Liang Y."/>
            <person name="Lin J.J."/>
            <person name="Lobo N.F."/>
            <person name="Lopez J.R."/>
            <person name="Malek J.A."/>
            <person name="McIntosh T.C."/>
            <person name="Meister S."/>
            <person name="Miller J."/>
            <person name="Mobarry C."/>
            <person name="Mongin E."/>
            <person name="Murphy S.D."/>
            <person name="O'Brochta D.A."/>
            <person name="Pfannkoch C."/>
            <person name="Qi R."/>
            <person name="Regier M.A."/>
            <person name="Remington K."/>
            <person name="Shao H."/>
            <person name="Sharakhova M.V."/>
            <person name="Sitter C.D."/>
            <person name="Shetty J."/>
            <person name="Smith T.J."/>
            <person name="Strong R."/>
            <person name="Sun J."/>
            <person name="Thomasova D."/>
            <person name="Ton L.Q."/>
            <person name="Topalis P."/>
            <person name="Tu Z."/>
            <person name="Unger M.F."/>
            <person name="Walenz B."/>
            <person name="Wang A."/>
            <person name="Wang J."/>
            <person name="Wang M."/>
            <person name="Wang X."/>
            <person name="Woodford K.J."/>
            <person name="Wortman J.R."/>
            <person name="Wu M."/>
            <person name="Yao A."/>
            <person name="Zdobnov E.M."/>
            <person name="Zhang H."/>
            <person name="Zhao Q."/>
            <person name="Zhao S."/>
            <person name="Zhu S.C."/>
            <person name="Zhimulev I."/>
            <person name="Coluzzi M."/>
            <person name="della Torre A."/>
            <person name="Roth C.W."/>
            <person name="Louis C."/>
            <person name="Kalush F."/>
            <person name="Mural R.J."/>
            <person name="Myers E.W."/>
            <person name="Adams M.D."/>
            <person name="Smith H.O."/>
            <person name="Broder S."/>
            <person name="Gardner M.J."/>
            <person name="Fraser C.M."/>
            <person name="Birney E."/>
            <person name="Bork P."/>
            <person name="Brey P.T."/>
            <person name="Venter J.C."/>
            <person name="Weissenbach J."/>
            <person name="Kafatos F.C."/>
            <person name="Collins F.H."/>
            <person name="Hoffman S.L."/>
        </authorList>
    </citation>
    <scope>NUCLEOTIDE SEQUENCE [LARGE SCALE GENOMIC DNA]</scope>
    <source>
        <strain evidence="4">PEST</strain>
    </source>
</reference>
<feature type="region of interest" description="Disordered" evidence="3">
    <location>
        <begin position="33"/>
        <end position="58"/>
    </location>
</feature>
<protein>
    <submittedName>
        <fullName evidence="4">AGAP009631-PA</fullName>
    </submittedName>
</protein>
<dbReference type="PaxDb" id="7165-AGAP009631-PA"/>
<dbReference type="VEuPathDB" id="VectorBase:AGAMI1_008881"/>
<feature type="region of interest" description="Disordered" evidence="3">
    <location>
        <begin position="117"/>
        <end position="149"/>
    </location>
</feature>
<reference evidence="4" key="2">
    <citation type="submission" date="2002-03" db="EMBL/GenBank/DDBJ databases">
        <authorList>
            <consortium name="The Anopheles Genome Sequencing Consortium"/>
        </authorList>
    </citation>
    <scope>NUCLEOTIDE SEQUENCE</scope>
    <source>
        <strain evidence="4">PEST</strain>
    </source>
</reference>
<accession>Q7Q1U1</accession>
<comment type="caution">
    <text evidence="4">The sequence shown here is derived from an EMBL/GenBank/DDBJ whole genome shotgun (WGS) entry which is preliminary data.</text>
</comment>
<gene>
    <name evidence="4" type="ORF">AgaP_AGAP009631</name>
</gene>
<feature type="region of interest" description="Disordered" evidence="3">
    <location>
        <begin position="196"/>
        <end position="222"/>
    </location>
</feature>
<feature type="region of interest" description="Disordered" evidence="3">
    <location>
        <begin position="1"/>
        <end position="20"/>
    </location>
</feature>
<feature type="compositionally biased region" description="Acidic residues" evidence="3">
    <location>
        <begin position="1"/>
        <end position="10"/>
    </location>
</feature>
<sequence length="706" mass="76204">SDEEEYDALNDETFGAADKGDWEDIHEHLVRLESGRNGGRTGSFLGEDEDDGGSSSVDLLIGDEFASKLRLDPSIWGSPAKVPAPEVKSMQPPIPMISSPVAAPPLRVPPALLTPPPSLLGARNAGPAALFPPGPSQPPPPAPPPPMLNNANRLPLGLLPYNMLAARPYSTPINNLAMHPAFPQRCSYGSPLQGFLGGPGPVQMGPPPPLPPRHPGPAPGGPPPFLMQRSPTPLPTNQFNQRLVQEIQQNHPLLATAGGGQPEERDEYANMMSNRDKQWLIGIQLTQLNSDAPYFNDYYFTVYKQRLAAAKGEGDNRIYRENQLNHPFTQPKEHAQLLSESRSNPNGGSEGKDGSAPAGGGRAYTPLQFQNSLGKLQCGSVIAPRKLIDADVMGSDQLNGNGVPALEPPPAAIQRKARHVLLLIETLYKLVLKLEDLGNPVAIEAMKALREKKMRERTSSTGSGSGVACLPEAGAKIGSNDGSTIASLSSDSAPSEPLEPEESYDELAGSLVAQLSQDKITSILGVRKGRILLRRSLAVLHEHPGRWMLWGMIFVALPSLPRKDRDDADGLLLTLFGEFERQLRYGTIKELLLVAKTIGTAGKVMQCIVSSKFLLSCIITIIFQMEMFCGKNPSALLKASEDGWWVSFLGDVNRIVKESVGPIRSSSITINPDNNIVRTLIVHFARFGTRVDGTELLNFITDNGNG</sequence>
<dbReference type="VEuPathDB" id="VectorBase:AGAP009631"/>
<dbReference type="EMBL" id="AAAB01008980">
    <property type="protein sequence ID" value="EAA14032.4"/>
    <property type="molecule type" value="Genomic_DNA"/>
</dbReference>
<dbReference type="PANTHER" id="PTHR21551:SF0">
    <property type="entry name" value="PROTEIN ASSOCIATED WITH TOPO II RELATED-1, ISOFORM A"/>
    <property type="match status" value="1"/>
</dbReference>
<keyword evidence="2" id="KW-0963">Cytoplasm</keyword>
<feature type="compositionally biased region" description="Pro residues" evidence="3">
    <location>
        <begin position="204"/>
        <end position="222"/>
    </location>
</feature>
<dbReference type="AlphaFoldDB" id="Q7Q1U1"/>
<dbReference type="eggNOG" id="KOG4592">
    <property type="taxonomic scope" value="Eukaryota"/>
</dbReference>
<feature type="compositionally biased region" description="Pro residues" evidence="3">
    <location>
        <begin position="130"/>
        <end position="147"/>
    </location>
</feature>
<dbReference type="HOGENOM" id="CLU_391094_0_0_1"/>
<dbReference type="PhylomeDB" id="Q7Q1U1"/>
<feature type="region of interest" description="Disordered" evidence="3">
    <location>
        <begin position="324"/>
        <end position="364"/>
    </location>
</feature>
<comment type="subcellular location">
    <subcellularLocation>
        <location evidence="1">Cytoplasm</location>
        <location evidence="1">P-body</location>
    </subcellularLocation>
</comment>
<dbReference type="GO" id="GO:0000932">
    <property type="term" value="C:P-body"/>
    <property type="evidence" value="ECO:0007669"/>
    <property type="project" value="UniProtKB-SubCell"/>
</dbReference>
<evidence type="ECO:0000313" key="4">
    <source>
        <dbReference type="EMBL" id="EAA14032.4"/>
    </source>
</evidence>
<evidence type="ECO:0000256" key="3">
    <source>
        <dbReference type="SAM" id="MobiDB-lite"/>
    </source>
</evidence>
<dbReference type="STRING" id="7165.Q7Q1U1"/>
<dbReference type="OMA" id="TIIFQME"/>
<dbReference type="GO" id="GO:0000290">
    <property type="term" value="P:deadenylation-dependent decapping of nuclear-transcribed mRNA"/>
    <property type="evidence" value="ECO:0007669"/>
    <property type="project" value="InterPro"/>
</dbReference>
<reference evidence="4" key="5">
    <citation type="submission" date="2011-05" db="EMBL/GenBank/DDBJ databases">
        <authorList>
            <consortium name="VectorBase"/>
        </authorList>
    </citation>
    <scope>NUCLEOTIDE SEQUENCE</scope>
    <source>
        <strain evidence="4">PEST</strain>
    </source>
</reference>
<evidence type="ECO:0000256" key="1">
    <source>
        <dbReference type="ARBA" id="ARBA00004201"/>
    </source>
</evidence>